<keyword evidence="3" id="KW-1185">Reference proteome</keyword>
<evidence type="ECO:0008006" key="4">
    <source>
        <dbReference type="Google" id="ProtNLM"/>
    </source>
</evidence>
<proteinExistence type="predicted"/>
<evidence type="ECO:0000313" key="2">
    <source>
        <dbReference type="EMBL" id="OCH90778.1"/>
    </source>
</evidence>
<evidence type="ECO:0000313" key="3">
    <source>
        <dbReference type="Proteomes" id="UP000250043"/>
    </source>
</evidence>
<feature type="chain" id="PRO_5034871518" description="Secreted protein" evidence="1">
    <location>
        <begin position="28"/>
        <end position="105"/>
    </location>
</feature>
<dbReference type="Proteomes" id="UP000250043">
    <property type="component" value="Unassembled WGS sequence"/>
</dbReference>
<feature type="signal peptide" evidence="1">
    <location>
        <begin position="1"/>
        <end position="27"/>
    </location>
</feature>
<name>A0A8E2DNP7_9APHY</name>
<protein>
    <recommendedName>
        <fullName evidence="4">Secreted protein</fullName>
    </recommendedName>
</protein>
<dbReference type="AlphaFoldDB" id="A0A8E2DNP7"/>
<dbReference type="EMBL" id="KV722398">
    <property type="protein sequence ID" value="OCH90778.1"/>
    <property type="molecule type" value="Genomic_DNA"/>
</dbReference>
<accession>A0A8E2DNP7</accession>
<reference evidence="2 3" key="1">
    <citation type="submission" date="2016-07" db="EMBL/GenBank/DDBJ databases">
        <title>Draft genome of the white-rot fungus Obba rivulosa 3A-2.</title>
        <authorList>
            <consortium name="DOE Joint Genome Institute"/>
            <person name="Miettinen O."/>
            <person name="Riley R."/>
            <person name="Acob R."/>
            <person name="Barry K."/>
            <person name="Cullen D."/>
            <person name="De Vries R."/>
            <person name="Hainaut M."/>
            <person name="Hatakka A."/>
            <person name="Henrissat B."/>
            <person name="Hilden K."/>
            <person name="Kuo R."/>
            <person name="Labutti K."/>
            <person name="Lipzen A."/>
            <person name="Makela M.R."/>
            <person name="Sandor L."/>
            <person name="Spatafora J.W."/>
            <person name="Grigoriev I.V."/>
            <person name="Hibbett D.S."/>
        </authorList>
    </citation>
    <scope>NUCLEOTIDE SEQUENCE [LARGE SCALE GENOMIC DNA]</scope>
    <source>
        <strain evidence="2 3">3A-2</strain>
    </source>
</reference>
<organism evidence="2 3">
    <name type="scientific">Obba rivulosa</name>
    <dbReference type="NCBI Taxonomy" id="1052685"/>
    <lineage>
        <taxon>Eukaryota</taxon>
        <taxon>Fungi</taxon>
        <taxon>Dikarya</taxon>
        <taxon>Basidiomycota</taxon>
        <taxon>Agaricomycotina</taxon>
        <taxon>Agaricomycetes</taxon>
        <taxon>Polyporales</taxon>
        <taxon>Gelatoporiaceae</taxon>
        <taxon>Obba</taxon>
    </lineage>
</organism>
<gene>
    <name evidence="2" type="ORF">OBBRIDRAFT_571819</name>
</gene>
<sequence>MPTLAAYHRQLILALALSLPGNPSSSAGSVQLATYTAGGIQTSVGHSPTGWMGPLRRLAFLCSAIVYIPGFKDVSFFISEQLRQYCLKASNIKEHPHRWLIKYTV</sequence>
<keyword evidence="1" id="KW-0732">Signal</keyword>
<evidence type="ECO:0000256" key="1">
    <source>
        <dbReference type="SAM" id="SignalP"/>
    </source>
</evidence>